<dbReference type="PANTHER" id="PTHR42730:SF1">
    <property type="entry name" value="2-OXOGLUTARATE SYNTHASE SUBUNIT KORC"/>
    <property type="match status" value="1"/>
</dbReference>
<dbReference type="PATRIC" id="fig|213810.4.peg.1986"/>
<dbReference type="GeneID" id="83156758"/>
<dbReference type="EC" id="1.2.7.3" evidence="3"/>
<accession>D4LES3</accession>
<dbReference type="RefSeq" id="WP_015559024.1">
    <property type="nucleotide sequence ID" value="NC_021039.1"/>
</dbReference>
<dbReference type="GO" id="GO:0047553">
    <property type="term" value="F:2-oxoglutarate synthase activity"/>
    <property type="evidence" value="ECO:0007669"/>
    <property type="project" value="UniProtKB-EC"/>
</dbReference>
<dbReference type="BioCyc" id="RCHA213810:RUM_RS10175-MONOMER"/>
<protein>
    <submittedName>
        <fullName evidence="3">2-oxoglutarate ferredoxin oxidoreductase, gamma subunit</fullName>
        <ecNumber evidence="3">1.2.7.3</ecNumber>
    </submittedName>
</protein>
<organism evidence="3 4">
    <name type="scientific">Ruminococcus champanellensis (strain DSM 18848 / JCM 17042 / KCTC 15320 / 18P13)</name>
    <dbReference type="NCBI Taxonomy" id="213810"/>
    <lineage>
        <taxon>Bacteria</taxon>
        <taxon>Bacillati</taxon>
        <taxon>Bacillota</taxon>
        <taxon>Clostridia</taxon>
        <taxon>Eubacteriales</taxon>
        <taxon>Oscillospiraceae</taxon>
        <taxon>Ruminococcus</taxon>
    </lineage>
</organism>
<evidence type="ECO:0000313" key="4">
    <source>
        <dbReference type="Proteomes" id="UP000007054"/>
    </source>
</evidence>
<dbReference type="HOGENOM" id="CLU_087284_0_1_9"/>
<dbReference type="AlphaFoldDB" id="D4LES3"/>
<reference evidence="3" key="2">
    <citation type="submission" date="2010-03" db="EMBL/GenBank/DDBJ databases">
        <authorList>
            <person name="Pajon A."/>
        </authorList>
    </citation>
    <scope>NUCLEOTIDE SEQUENCE</scope>
    <source>
        <strain evidence="3">Type strain: 18P13</strain>
    </source>
</reference>
<evidence type="ECO:0000256" key="1">
    <source>
        <dbReference type="ARBA" id="ARBA00023002"/>
    </source>
</evidence>
<dbReference type="Proteomes" id="UP000007054">
    <property type="component" value="Chromosome"/>
</dbReference>
<dbReference type="PANTHER" id="PTHR42730">
    <property type="entry name" value="2-OXOGLUTARATE SYNTHASE SUBUNIT KORC"/>
    <property type="match status" value="1"/>
</dbReference>
<evidence type="ECO:0000259" key="2">
    <source>
        <dbReference type="Pfam" id="PF01558"/>
    </source>
</evidence>
<dbReference type="STRING" id="213810.RUM_20970"/>
<dbReference type="InterPro" id="IPR002869">
    <property type="entry name" value="Pyrv_flavodox_OxRed_cen"/>
</dbReference>
<dbReference type="InterPro" id="IPR019752">
    <property type="entry name" value="Pyrv/ketoisovalerate_OxRed_cat"/>
</dbReference>
<sequence>MKYDILLAGFGGQGILFAGKLLAYCALIDGKELSWLPSYGPEMRGGTCNCSVCISDEPIGSPLVLTPDLLIALNQPSYDKFIGSVRKGGMAFVDSTLVDTTVETPDIQCFYVPATQMETDANLPKAANIILLGKLLKETGMFSDEVIRKGLEKLIPPKRAHLIENNLRAISMGMNV</sequence>
<reference evidence="3" key="1">
    <citation type="submission" date="2010-03" db="EMBL/GenBank/DDBJ databases">
        <title>The genome sequence of Ruminococcus sp. 18P13.</title>
        <authorList>
            <consortium name="metaHIT consortium -- http://www.metahit.eu/"/>
            <person name="Pajon A."/>
            <person name="Turner K."/>
            <person name="Parkhill J."/>
            <person name="Bernalier A."/>
        </authorList>
    </citation>
    <scope>NUCLEOTIDE SEQUENCE [LARGE SCALE GENOMIC DNA]</scope>
    <source>
        <strain evidence="3">Type strain: 18P13</strain>
    </source>
</reference>
<feature type="domain" description="Pyruvate/ketoisovalerate oxidoreductase catalytic" evidence="2">
    <location>
        <begin position="11"/>
        <end position="174"/>
    </location>
</feature>
<dbReference type="OrthoDB" id="9789125at2"/>
<evidence type="ECO:0000313" key="3">
    <source>
        <dbReference type="EMBL" id="CBL18118.1"/>
    </source>
</evidence>
<dbReference type="SUPFAM" id="SSF53323">
    <property type="entry name" value="Pyruvate-ferredoxin oxidoreductase, PFOR, domain III"/>
    <property type="match status" value="1"/>
</dbReference>
<name>D4LES3_RUMC1</name>
<dbReference type="InterPro" id="IPR052554">
    <property type="entry name" value="2-oxoglutarate_synth_KorC"/>
</dbReference>
<dbReference type="Gene3D" id="3.40.920.10">
    <property type="entry name" value="Pyruvate-ferredoxin oxidoreductase, PFOR, domain III"/>
    <property type="match status" value="1"/>
</dbReference>
<keyword evidence="4" id="KW-1185">Reference proteome</keyword>
<dbReference type="EMBL" id="FP929052">
    <property type="protein sequence ID" value="CBL18118.1"/>
    <property type="molecule type" value="Genomic_DNA"/>
</dbReference>
<dbReference type="Pfam" id="PF01558">
    <property type="entry name" value="POR"/>
    <property type="match status" value="1"/>
</dbReference>
<gene>
    <name evidence="3" type="ordered locus">RUM_20970</name>
</gene>
<dbReference type="KEGG" id="rch:RUM_20970"/>
<proteinExistence type="predicted"/>
<keyword evidence="1 3" id="KW-0560">Oxidoreductase</keyword>